<dbReference type="PANTHER" id="PTHR43433:SF10">
    <property type="entry name" value="AB HYDROLASE-1 DOMAIN-CONTAINING PROTEIN"/>
    <property type="match status" value="1"/>
</dbReference>
<dbReference type="EMBL" id="JAKWFO010000003">
    <property type="protein sequence ID" value="KAI9638594.1"/>
    <property type="molecule type" value="Genomic_DNA"/>
</dbReference>
<dbReference type="Pfam" id="PF00561">
    <property type="entry name" value="Abhydrolase_1"/>
    <property type="match status" value="1"/>
</dbReference>
<organism evidence="2 3">
    <name type="scientific">Dioszegia hungarica</name>
    <dbReference type="NCBI Taxonomy" id="4972"/>
    <lineage>
        <taxon>Eukaryota</taxon>
        <taxon>Fungi</taxon>
        <taxon>Dikarya</taxon>
        <taxon>Basidiomycota</taxon>
        <taxon>Agaricomycotina</taxon>
        <taxon>Tremellomycetes</taxon>
        <taxon>Tremellales</taxon>
        <taxon>Bulleribasidiaceae</taxon>
        <taxon>Dioszegia</taxon>
    </lineage>
</organism>
<dbReference type="GO" id="GO:0016787">
    <property type="term" value="F:hydrolase activity"/>
    <property type="evidence" value="ECO:0007669"/>
    <property type="project" value="UniProtKB-KW"/>
</dbReference>
<keyword evidence="2" id="KW-0378">Hydrolase</keyword>
<evidence type="ECO:0000313" key="3">
    <source>
        <dbReference type="Proteomes" id="UP001164286"/>
    </source>
</evidence>
<dbReference type="InterPro" id="IPR050471">
    <property type="entry name" value="AB_hydrolase"/>
</dbReference>
<dbReference type="Proteomes" id="UP001164286">
    <property type="component" value="Unassembled WGS sequence"/>
</dbReference>
<dbReference type="PANTHER" id="PTHR43433">
    <property type="entry name" value="HYDROLASE, ALPHA/BETA FOLD FAMILY PROTEIN"/>
    <property type="match status" value="1"/>
</dbReference>
<reference evidence="2" key="1">
    <citation type="journal article" date="2022" name="G3 (Bethesda)">
        <title>High quality genome of the basidiomycete yeast Dioszegia hungarica PDD-24b-2 isolated from cloud water.</title>
        <authorList>
            <person name="Jarrige D."/>
            <person name="Haridas S."/>
            <person name="Bleykasten-Grosshans C."/>
            <person name="Joly M."/>
            <person name="Nadalig T."/>
            <person name="Sancelme M."/>
            <person name="Vuilleumier S."/>
            <person name="Grigoriev I.V."/>
            <person name="Amato P."/>
            <person name="Bringel F."/>
        </authorList>
    </citation>
    <scope>NUCLEOTIDE SEQUENCE</scope>
    <source>
        <strain evidence="2">PDD-24b-2</strain>
    </source>
</reference>
<dbReference type="GeneID" id="77727628"/>
<evidence type="ECO:0000259" key="1">
    <source>
        <dbReference type="Pfam" id="PF00561"/>
    </source>
</evidence>
<dbReference type="SUPFAM" id="SSF53474">
    <property type="entry name" value="alpha/beta-Hydrolases"/>
    <property type="match status" value="1"/>
</dbReference>
<name>A0AA38LY71_9TREE</name>
<sequence length="384" mass="42104">MILRIVGRHVRAPRSRQSAVILRPMSSPPSAHIEREHQTLLLPTGHQVAWAEYGPSDGLPLFAFHGFPSSRFEFGAMAKVAEKKGIRLICPDRPGFGLSALRSVPTAQNPQSQMELPRIVDYPNTVLALADHLSLPRFAVAGFSGGGPFAVACAASLPTDRLVSAGIVASGGPWIDSRQSPSVNTSIPSDDTINAADLQRHVMWIPYLFSSAVYRAPAVTSWVLGFLVGGIKRLLQSHAVQRRAESWMLDQWKKANKGESDAEERERIGKAREMVTRTILEAFRQGADGAVHEARLLSSDWGIDFGGIKESVGLRIWHGSKDANAPINQIRYLAQRIPGAVLTEYDQNHFGVGAHIEEILEELTGPLREQEQGSDTYDRGIIIE</sequence>
<dbReference type="Gene3D" id="3.40.50.1820">
    <property type="entry name" value="alpha/beta hydrolase"/>
    <property type="match status" value="1"/>
</dbReference>
<dbReference type="InterPro" id="IPR029058">
    <property type="entry name" value="AB_hydrolase_fold"/>
</dbReference>
<dbReference type="AlphaFoldDB" id="A0AA38LY71"/>
<accession>A0AA38LY71</accession>
<dbReference type="RefSeq" id="XP_052948371.1">
    <property type="nucleotide sequence ID" value="XM_053088423.1"/>
</dbReference>
<keyword evidence="3" id="KW-1185">Reference proteome</keyword>
<evidence type="ECO:0000313" key="2">
    <source>
        <dbReference type="EMBL" id="KAI9638594.1"/>
    </source>
</evidence>
<proteinExistence type="predicted"/>
<protein>
    <submittedName>
        <fullName evidence="2">Alpha/Beta hydrolase protein</fullName>
    </submittedName>
</protein>
<feature type="domain" description="AB hydrolase-1" evidence="1">
    <location>
        <begin position="61"/>
        <end position="167"/>
    </location>
</feature>
<comment type="caution">
    <text evidence="2">The sequence shown here is derived from an EMBL/GenBank/DDBJ whole genome shotgun (WGS) entry which is preliminary data.</text>
</comment>
<gene>
    <name evidence="2" type="ORF">MKK02DRAFT_32003</name>
</gene>
<dbReference type="InterPro" id="IPR000073">
    <property type="entry name" value="AB_hydrolase_1"/>
</dbReference>